<sequence length="206" mass="22239">MSVDRSFLSMGLEVAERALTDLVARDNLHLRPEKMPRARRAKANGRLKQIEQIVRRLLTLMALSLHIVFAPPRKRAPAPGLPEGVELVTFPGAADPCFALLPRAGGPFPSGPVMDTFGTSYGPQGTVPTARLLARIRAIRRVLKSPDSAAKRLARFIQRLKASGEPRPMAGHAHSAFRLSPELGALSTALPGLLTASLEATWEESG</sequence>
<dbReference type="AlphaFoldDB" id="A0A160TXN6"/>
<reference evidence="1" key="1">
    <citation type="submission" date="2015-10" db="EMBL/GenBank/DDBJ databases">
        <authorList>
            <person name="Gilbert D.G."/>
        </authorList>
    </citation>
    <scope>NUCLEOTIDE SEQUENCE</scope>
</reference>
<evidence type="ECO:0000313" key="1">
    <source>
        <dbReference type="EMBL" id="CUS56325.1"/>
    </source>
</evidence>
<dbReference type="EMBL" id="CZQD01000020">
    <property type="protein sequence ID" value="CUS56325.1"/>
    <property type="molecule type" value="Genomic_DNA"/>
</dbReference>
<proteinExistence type="predicted"/>
<name>A0A160TXN6_9ZZZZ</name>
<organism evidence="1">
    <name type="scientific">hydrothermal vent metagenome</name>
    <dbReference type="NCBI Taxonomy" id="652676"/>
    <lineage>
        <taxon>unclassified sequences</taxon>
        <taxon>metagenomes</taxon>
        <taxon>ecological metagenomes</taxon>
    </lineage>
</organism>
<accession>A0A160TXN6</accession>
<gene>
    <name evidence="1" type="ORF">MGWOODY_Hyp1582</name>
</gene>
<protein>
    <submittedName>
        <fullName evidence="1">Uncharacterized protein</fullName>
    </submittedName>
</protein>